<reference evidence="1 2" key="1">
    <citation type="journal article" date="1999" name="Proc. Jpn. Acad.">
        <title>Determination of the complete genomic DNA sequence of Thermoplasma volvanium GSS1.</title>
        <authorList>
            <person name="Kawashima T."/>
            <person name="Yamamoto Y."/>
            <person name="Aramaki H."/>
            <person name="Nunoshiba T."/>
            <person name="Kawamoto T."/>
            <person name="Watanabe K."/>
            <person name="Yamazaki M."/>
            <person name="Kanehori K."/>
            <person name="Amano N."/>
            <person name="Ohya Y."/>
            <person name="Makino K."/>
            <person name="Suzuki M."/>
        </authorList>
    </citation>
    <scope>NUCLEOTIDE SEQUENCE [LARGE SCALE GENOMIC DNA]</scope>
    <source>
        <strain evidence="2">ATCC 51530 / DSM 4299 / JCM 9571 / NBRC 15438 / GSS1</strain>
    </source>
</reference>
<proteinExistence type="predicted"/>
<dbReference type="OrthoDB" id="57000at2157"/>
<accession>Q97AD7</accession>
<dbReference type="AlphaFoldDB" id="Q97AD7"/>
<dbReference type="Proteomes" id="UP000001017">
    <property type="component" value="Chromosome"/>
</dbReference>
<sequence>MERKCSNCGSEMESVGDMKFRVGGFTGIGGMFLGGWNDMMESTQTFSLYRCPQCGKVDFYEPRSDEGSEQNEKKHHIL</sequence>
<dbReference type="PaxDb" id="273116-14325090"/>
<gene>
    <name evidence="1" type="ORF">TVG0891084</name>
</gene>
<evidence type="ECO:0000313" key="2">
    <source>
        <dbReference type="Proteomes" id="UP000001017"/>
    </source>
</evidence>
<reference evidence="1 2" key="2">
    <citation type="journal article" date="2000" name="Proc. Natl. Acad. Sci. U.S.A.">
        <title>Archaeal adaptation to higher temperatures revealed by genomic sequence of Thermoplasma volcanium.</title>
        <authorList>
            <person name="Kawashima T."/>
            <person name="Amano N."/>
            <person name="Koike H."/>
            <person name="Makino S."/>
            <person name="Higuchi S."/>
            <person name="Kawashima-Ohya Y."/>
            <person name="Watanabe K."/>
            <person name="Yamazaki M."/>
            <person name="Kanehori K."/>
            <person name="Kawamoto T."/>
            <person name="Nunoshiba T."/>
            <person name="Yamamoto Y."/>
            <person name="Aramaki H."/>
            <person name="Makino K."/>
            <person name="Suzuki M."/>
        </authorList>
    </citation>
    <scope>NUCLEOTIDE SEQUENCE [LARGE SCALE GENOMIC DNA]</scope>
    <source>
        <strain evidence="2">ATCC 51530 / DSM 4299 / JCM 9571 / NBRC 15438 / GSS1</strain>
    </source>
</reference>
<keyword evidence="2" id="KW-1185">Reference proteome</keyword>
<dbReference type="HOGENOM" id="CLU_2613829_0_0_2"/>
<dbReference type="RefSeq" id="WP_010917117.1">
    <property type="nucleotide sequence ID" value="NC_002689.2"/>
</dbReference>
<dbReference type="GeneID" id="1441965"/>
<evidence type="ECO:0000313" key="1">
    <source>
        <dbReference type="EMBL" id="BAB60015.1"/>
    </source>
</evidence>
<name>Q97AD7_THEVO</name>
<dbReference type="KEGG" id="tvo:TVG0891084"/>
<dbReference type="eggNOG" id="arCOG05408">
    <property type="taxonomic scope" value="Archaea"/>
</dbReference>
<organism evidence="1 2">
    <name type="scientific">Thermoplasma volcanium (strain ATCC 51530 / DSM 4299 / JCM 9571 / NBRC 15438 / GSS1)</name>
    <dbReference type="NCBI Taxonomy" id="273116"/>
    <lineage>
        <taxon>Archaea</taxon>
        <taxon>Methanobacteriati</taxon>
        <taxon>Thermoplasmatota</taxon>
        <taxon>Thermoplasmata</taxon>
        <taxon>Thermoplasmatales</taxon>
        <taxon>Thermoplasmataceae</taxon>
        <taxon>Thermoplasma</taxon>
    </lineage>
</organism>
<protein>
    <submittedName>
        <fullName evidence="1">TVG0891084 protein</fullName>
    </submittedName>
</protein>
<dbReference type="STRING" id="273116.gene:9381665"/>
<dbReference type="EMBL" id="BA000011">
    <property type="protein sequence ID" value="BAB60015.1"/>
    <property type="molecule type" value="Genomic_DNA"/>
</dbReference>